<dbReference type="SUPFAM" id="SSF53807">
    <property type="entry name" value="Helical backbone' metal receptor"/>
    <property type="match status" value="1"/>
</dbReference>
<protein>
    <submittedName>
        <fullName evidence="3">Iron ABC transporter substrate-binding protein</fullName>
    </submittedName>
</protein>
<dbReference type="OrthoDB" id="9816357at2"/>
<organism evidence="3 4">
    <name type="scientific">Nonlabens spongiae</name>
    <dbReference type="NCBI Taxonomy" id="331648"/>
    <lineage>
        <taxon>Bacteria</taxon>
        <taxon>Pseudomonadati</taxon>
        <taxon>Bacteroidota</taxon>
        <taxon>Flavobacteriia</taxon>
        <taxon>Flavobacteriales</taxon>
        <taxon>Flavobacteriaceae</taxon>
        <taxon>Nonlabens</taxon>
    </lineage>
</organism>
<dbReference type="Proteomes" id="UP000193431">
    <property type="component" value="Chromosome"/>
</dbReference>
<dbReference type="PANTHER" id="PTHR30535:SF35">
    <property type="entry name" value="PERIPLASMIC BINDING PROTEIN"/>
    <property type="match status" value="1"/>
</dbReference>
<dbReference type="PANTHER" id="PTHR30535">
    <property type="entry name" value="VITAMIN B12-BINDING PROTEIN"/>
    <property type="match status" value="1"/>
</dbReference>
<accession>A0A1W6MJG3</accession>
<evidence type="ECO:0000313" key="3">
    <source>
        <dbReference type="EMBL" id="ARN77636.1"/>
    </source>
</evidence>
<sequence length="273" mass="31080">MFCKITDQLDRIVELAELPQRIISLVPSQTELLVDLGLKDRLVGITRFCIHPSGLTDEITVVGGTKKVVAERLYELQPDLIICNKEENTPEIVEMCDQIAPVYVSDVNDLDQAAEMINDLGVLTGTSFKAKSLSRKLKMSFNNFSKLDQKKVLYLIWQDPFMVVGENTFINDIISRSGLVNAAADKGRYPELTMEEIIKLQPDLIFLSSEPYPFKEEHKQRFEEAFRLAPPMHPVKPNVDPKILVVDGEMFSWYGSRLLKTTDYLDELRAQIN</sequence>
<proteinExistence type="predicted"/>
<dbReference type="InterPro" id="IPR002491">
    <property type="entry name" value="ABC_transptr_periplasmic_BD"/>
</dbReference>
<dbReference type="AlphaFoldDB" id="A0A1W6MJG3"/>
<dbReference type="STRING" id="331648.BST97_06305"/>
<evidence type="ECO:0000256" key="1">
    <source>
        <dbReference type="ARBA" id="ARBA00022729"/>
    </source>
</evidence>
<dbReference type="RefSeq" id="WP_085766436.1">
    <property type="nucleotide sequence ID" value="NZ_CP019344.1"/>
</dbReference>
<dbReference type="EMBL" id="CP019344">
    <property type="protein sequence ID" value="ARN77636.1"/>
    <property type="molecule type" value="Genomic_DNA"/>
</dbReference>
<evidence type="ECO:0000259" key="2">
    <source>
        <dbReference type="PROSITE" id="PS50983"/>
    </source>
</evidence>
<keyword evidence="4" id="KW-1185">Reference proteome</keyword>
<feature type="domain" description="Fe/B12 periplasmic-binding" evidence="2">
    <location>
        <begin position="21"/>
        <end position="273"/>
    </location>
</feature>
<dbReference type="PROSITE" id="PS50983">
    <property type="entry name" value="FE_B12_PBP"/>
    <property type="match status" value="1"/>
</dbReference>
<dbReference type="NCBIfam" id="NF038402">
    <property type="entry name" value="TroA_like"/>
    <property type="match status" value="1"/>
</dbReference>
<keyword evidence="1" id="KW-0732">Signal</keyword>
<dbReference type="Pfam" id="PF01497">
    <property type="entry name" value="Peripla_BP_2"/>
    <property type="match status" value="1"/>
</dbReference>
<reference evidence="3 4" key="1">
    <citation type="submission" date="2016-11" db="EMBL/GenBank/DDBJ databases">
        <title>Trade-off between light-utilization and light-protection in marine flavobacteria.</title>
        <authorList>
            <person name="Kumagai Y."/>
        </authorList>
    </citation>
    <scope>NUCLEOTIDE SEQUENCE [LARGE SCALE GENOMIC DNA]</scope>
    <source>
        <strain evidence="3 4">JCM 13191</strain>
    </source>
</reference>
<dbReference type="Gene3D" id="3.40.50.1980">
    <property type="entry name" value="Nitrogenase molybdenum iron protein domain"/>
    <property type="match status" value="2"/>
</dbReference>
<dbReference type="InterPro" id="IPR050902">
    <property type="entry name" value="ABC_Transporter_SBP"/>
</dbReference>
<evidence type="ECO:0000313" key="4">
    <source>
        <dbReference type="Proteomes" id="UP000193431"/>
    </source>
</evidence>
<name>A0A1W6MJG3_9FLAO</name>
<dbReference type="InterPro" id="IPR054828">
    <property type="entry name" value="Vit_B12_bind_prot"/>
</dbReference>
<gene>
    <name evidence="3" type="ORF">BST97_06305</name>
</gene>